<evidence type="ECO:0000313" key="4">
    <source>
        <dbReference type="Proteomes" id="UP000198462"/>
    </source>
</evidence>
<dbReference type="InterPro" id="IPR018968">
    <property type="entry name" value="Phasin"/>
</dbReference>
<name>A0A219B4J2_9SPHN</name>
<dbReference type="OrthoDB" id="8479795at2"/>
<evidence type="ECO:0000256" key="1">
    <source>
        <dbReference type="SAM" id="MobiDB-lite"/>
    </source>
</evidence>
<feature type="compositionally biased region" description="Basic and acidic residues" evidence="1">
    <location>
        <begin position="153"/>
        <end position="162"/>
    </location>
</feature>
<keyword evidence="4" id="KW-1185">Reference proteome</keyword>
<reference evidence="4" key="1">
    <citation type="submission" date="2017-05" db="EMBL/GenBank/DDBJ databases">
        <authorList>
            <person name="Lin X."/>
        </authorList>
    </citation>
    <scope>NUCLEOTIDE SEQUENCE [LARGE SCALE GENOMIC DNA]</scope>
    <source>
        <strain evidence="4">JLT2012</strain>
    </source>
</reference>
<comment type="caution">
    <text evidence="3">The sequence shown here is derived from an EMBL/GenBank/DDBJ whole genome shotgun (WGS) entry which is preliminary data.</text>
</comment>
<feature type="region of interest" description="Disordered" evidence="1">
    <location>
        <begin position="1"/>
        <end position="162"/>
    </location>
</feature>
<sequence length="316" mass="33612">MATKSPKAGRTPAPRKARKSTGTQKSTRTVGSAKSETAIARAKQAEEASPKKVAETAVEAATSSMPGKDDRKIDPSGDASSAKSDKDASSVSGPAPVTDEVPVTNTAPVNEPPASRKKAKPVSVRTPKRTGTSRTAPKKKTKSAASKSATPTKPDRKRTNLMAEKKNPTETMQAQAETAMAQSKATMEEMAAKSKEYMEKNVKSLEEMGDLARGNVEAMVEAGKIYAEGSQAIARQTGDFVKKQAEEAASTMQAMSGVKNPNEVVELQGKFVRGQFDAMVEHASTMTEHMLKLTTDVMTPFQNRMATTMSKVSKAA</sequence>
<feature type="domain" description="Phasin" evidence="2">
    <location>
        <begin position="206"/>
        <end position="305"/>
    </location>
</feature>
<feature type="compositionally biased region" description="Basic and acidic residues" evidence="1">
    <location>
        <begin position="43"/>
        <end position="54"/>
    </location>
</feature>
<dbReference type="InterPro" id="IPR010127">
    <property type="entry name" value="Phasin_subfam-1"/>
</dbReference>
<dbReference type="EMBL" id="NFZT01000001">
    <property type="protein sequence ID" value="OWV33275.1"/>
    <property type="molecule type" value="Genomic_DNA"/>
</dbReference>
<feature type="compositionally biased region" description="Polar residues" evidence="1">
    <location>
        <begin position="20"/>
        <end position="35"/>
    </location>
</feature>
<gene>
    <name evidence="3" type="ORF">B5C34_07240</name>
</gene>
<proteinExistence type="predicted"/>
<accession>A0A219B4J2</accession>
<evidence type="ECO:0000259" key="2">
    <source>
        <dbReference type="Pfam" id="PF09361"/>
    </source>
</evidence>
<feature type="compositionally biased region" description="Low complexity" evidence="1">
    <location>
        <begin position="143"/>
        <end position="152"/>
    </location>
</feature>
<dbReference type="Pfam" id="PF09361">
    <property type="entry name" value="Phasin_2"/>
    <property type="match status" value="1"/>
</dbReference>
<protein>
    <recommendedName>
        <fullName evidence="2">Phasin domain-containing protein</fullName>
    </recommendedName>
</protein>
<evidence type="ECO:0000313" key="3">
    <source>
        <dbReference type="EMBL" id="OWV33275.1"/>
    </source>
</evidence>
<dbReference type="Proteomes" id="UP000198462">
    <property type="component" value="Unassembled WGS sequence"/>
</dbReference>
<dbReference type="AlphaFoldDB" id="A0A219B4J2"/>
<organism evidence="3 4">
    <name type="scientific">Pacificimonas flava</name>
    <dbReference type="NCBI Taxonomy" id="1234595"/>
    <lineage>
        <taxon>Bacteria</taxon>
        <taxon>Pseudomonadati</taxon>
        <taxon>Pseudomonadota</taxon>
        <taxon>Alphaproteobacteria</taxon>
        <taxon>Sphingomonadales</taxon>
        <taxon>Sphingosinicellaceae</taxon>
        <taxon>Pacificimonas</taxon>
    </lineage>
</organism>
<dbReference type="NCBIfam" id="TIGR01841">
    <property type="entry name" value="phasin"/>
    <property type="match status" value="1"/>
</dbReference>